<dbReference type="SMART" id="SM00174">
    <property type="entry name" value="RHO"/>
    <property type="match status" value="2"/>
</dbReference>
<dbReference type="FunFam" id="3.40.50.300:FF:000823">
    <property type="entry name" value="Small GTPase RAB, putative"/>
    <property type="match status" value="1"/>
</dbReference>
<accession>A0A0R3U8S0</accession>
<dbReference type="SUPFAM" id="SSF52540">
    <property type="entry name" value="P-loop containing nucleoside triphosphate hydrolases"/>
    <property type="match status" value="2"/>
</dbReference>
<evidence type="ECO:0000313" key="4">
    <source>
        <dbReference type="EMBL" id="VDD77292.1"/>
    </source>
</evidence>
<dbReference type="Pfam" id="PF00071">
    <property type="entry name" value="Ras"/>
    <property type="match status" value="2"/>
</dbReference>
<dbReference type="PRINTS" id="PR00449">
    <property type="entry name" value="RASTRNSFRMNG"/>
</dbReference>
<evidence type="ECO:0000313" key="5">
    <source>
        <dbReference type="Proteomes" id="UP000267029"/>
    </source>
</evidence>
<dbReference type="NCBIfam" id="TIGR00231">
    <property type="entry name" value="small_GTP"/>
    <property type="match status" value="2"/>
</dbReference>
<comment type="similarity">
    <text evidence="1">Belongs to the small GTPase superfamily. Rab family.</text>
</comment>
<feature type="region of interest" description="Disordered" evidence="3">
    <location>
        <begin position="342"/>
        <end position="379"/>
    </location>
</feature>
<dbReference type="PROSITE" id="PS51419">
    <property type="entry name" value="RAB"/>
    <property type="match status" value="2"/>
</dbReference>
<dbReference type="STRING" id="53468.A0A0R3U8S0"/>
<dbReference type="InterPro" id="IPR027417">
    <property type="entry name" value="P-loop_NTPase"/>
</dbReference>
<dbReference type="SMART" id="SM00175">
    <property type="entry name" value="RAB"/>
    <property type="match status" value="2"/>
</dbReference>
<dbReference type="InterPro" id="IPR001806">
    <property type="entry name" value="Small_GTPase"/>
</dbReference>
<reference evidence="4 5" key="1">
    <citation type="submission" date="2018-10" db="EMBL/GenBank/DDBJ databases">
        <authorList>
            <consortium name="Pathogen Informatics"/>
        </authorList>
    </citation>
    <scope>NUCLEOTIDE SEQUENCE [LARGE SCALE GENOMIC DNA]</scope>
</reference>
<dbReference type="InterPro" id="IPR005225">
    <property type="entry name" value="Small_GTP-bd"/>
</dbReference>
<dbReference type="SMART" id="SM00173">
    <property type="entry name" value="RAS"/>
    <property type="match status" value="2"/>
</dbReference>
<name>A0A0R3U8S0_MESCO</name>
<evidence type="ECO:0000256" key="3">
    <source>
        <dbReference type="SAM" id="MobiDB-lite"/>
    </source>
</evidence>
<dbReference type="GO" id="GO:0005525">
    <property type="term" value="F:GTP binding"/>
    <property type="evidence" value="ECO:0007669"/>
    <property type="project" value="InterPro"/>
</dbReference>
<dbReference type="OrthoDB" id="63533at2759"/>
<dbReference type="SMART" id="SM00176">
    <property type="entry name" value="RAN"/>
    <property type="match status" value="1"/>
</dbReference>
<dbReference type="AlphaFoldDB" id="A0A0R3U8S0"/>
<dbReference type="GO" id="GO:0003924">
    <property type="term" value="F:GTPase activity"/>
    <property type="evidence" value="ECO:0007669"/>
    <property type="project" value="InterPro"/>
</dbReference>
<organism evidence="4 5">
    <name type="scientific">Mesocestoides corti</name>
    <name type="common">Flatworm</name>
    <dbReference type="NCBI Taxonomy" id="53468"/>
    <lineage>
        <taxon>Eukaryota</taxon>
        <taxon>Metazoa</taxon>
        <taxon>Spiralia</taxon>
        <taxon>Lophotrochozoa</taxon>
        <taxon>Platyhelminthes</taxon>
        <taxon>Cestoda</taxon>
        <taxon>Eucestoda</taxon>
        <taxon>Cyclophyllidea</taxon>
        <taxon>Mesocestoididae</taxon>
        <taxon>Mesocestoides</taxon>
    </lineage>
</organism>
<dbReference type="FunFam" id="3.40.50.300:FF:000808">
    <property type="entry name" value="Small GTP-binding protein, putative"/>
    <property type="match status" value="1"/>
</dbReference>
<protein>
    <submittedName>
        <fullName evidence="4">Uncharacterized protein</fullName>
    </submittedName>
</protein>
<keyword evidence="5" id="KW-1185">Reference proteome</keyword>
<feature type="compositionally biased region" description="Polar residues" evidence="3">
    <location>
        <begin position="360"/>
        <end position="376"/>
    </location>
</feature>
<dbReference type="EMBL" id="UXSR01000719">
    <property type="protein sequence ID" value="VDD77292.1"/>
    <property type="molecule type" value="Genomic_DNA"/>
</dbReference>
<keyword evidence="2" id="KW-0547">Nucleotide-binding</keyword>
<dbReference type="PANTHER" id="PTHR47978">
    <property type="match status" value="1"/>
</dbReference>
<dbReference type="CDD" id="cd01860">
    <property type="entry name" value="Rab5_related"/>
    <property type="match status" value="2"/>
</dbReference>
<evidence type="ECO:0000256" key="2">
    <source>
        <dbReference type="ARBA" id="ARBA00022741"/>
    </source>
</evidence>
<dbReference type="PROSITE" id="PS51420">
    <property type="entry name" value="RHO"/>
    <property type="match status" value="1"/>
</dbReference>
<sequence length="423" mass="47226">MAIWPFKLVLLGETAVGKSSIALRFVKSQFKEYQEATIGAAYLTQSIVVGDPQVTVKFEIWDTAGQERYHSLAPMYYCGADAAVVAYDITNLHSFERAKSWIEEIRERSPGVKVIALAGNKSDLCEQRVVSEHDAQMYAQENGLLFMETSAKLATNIMELFKRIGNRMATRPFKLVLLGESAVGKSSIALRFVKSQFQEYQEATIGAAYLTQSIVVGDPQVTIKFEIWDTAGQERYHSLAPMYYRGADVAVVVYDITNVESFERARKWVDEIRERSQCVKVIALAGNKSDLHQQRAVSEHDAQKYAQENGLLFMETSAKLSTNIMEFFKLIGESFLRAPSLFPSSSRPPPTPVARESAPPRTTRQGARRSAATSCPANRPDKNRVSVCCVVSSYLISIGTSIDYHRRPSPPSRPPLLRSPIVH</sequence>
<proteinExistence type="inferred from homology"/>
<dbReference type="Proteomes" id="UP000267029">
    <property type="component" value="Unassembled WGS sequence"/>
</dbReference>
<dbReference type="Gene3D" id="3.40.50.300">
    <property type="entry name" value="P-loop containing nucleotide triphosphate hydrolases"/>
    <property type="match status" value="2"/>
</dbReference>
<gene>
    <name evidence="4" type="ORF">MCOS_LOCUS3295</name>
</gene>
<evidence type="ECO:0000256" key="1">
    <source>
        <dbReference type="ARBA" id="ARBA00006270"/>
    </source>
</evidence>
<dbReference type="PROSITE" id="PS51421">
    <property type="entry name" value="RAS"/>
    <property type="match status" value="2"/>
</dbReference>
<feature type="region of interest" description="Disordered" evidence="3">
    <location>
        <begin position="404"/>
        <end position="423"/>
    </location>
</feature>